<dbReference type="OrthoDB" id="5365701at2759"/>
<evidence type="ECO:0000256" key="6">
    <source>
        <dbReference type="ARBA" id="ARBA00050924"/>
    </source>
</evidence>
<protein>
    <recommendedName>
        <fullName evidence="11">Malic enzyme</fullName>
    </recommendedName>
</protein>
<dbReference type="GO" id="GO:0004473">
    <property type="term" value="F:malate dehydrogenase (decarboxylating) (NADP+) activity"/>
    <property type="evidence" value="ECO:0000318"/>
    <property type="project" value="GO_Central"/>
</dbReference>
<evidence type="ECO:0000256" key="7">
    <source>
        <dbReference type="ARBA" id="ARBA00051384"/>
    </source>
</evidence>
<dbReference type="CDD" id="cd05312">
    <property type="entry name" value="NAD_bind_1_malic_enz"/>
    <property type="match status" value="1"/>
</dbReference>
<dbReference type="SUPFAM" id="SSF51735">
    <property type="entry name" value="NAD(P)-binding Rossmann-fold domains"/>
    <property type="match status" value="1"/>
</dbReference>
<dbReference type="AlphaFoldDB" id="B9ILT5"/>
<dbReference type="GO" id="GO:0009507">
    <property type="term" value="C:chloroplast"/>
    <property type="evidence" value="ECO:0000318"/>
    <property type="project" value="GO_Central"/>
</dbReference>
<feature type="region of interest" description="Disordered" evidence="12">
    <location>
        <begin position="1"/>
        <end position="26"/>
    </location>
</feature>
<dbReference type="Pfam" id="PF00390">
    <property type="entry name" value="malic"/>
    <property type="match status" value="1"/>
</dbReference>
<dbReference type="InterPro" id="IPR046346">
    <property type="entry name" value="Aminoacid_DH-like_N_sf"/>
</dbReference>
<accession>B9ILT5</accession>
<dbReference type="GO" id="GO:0046872">
    <property type="term" value="F:metal ion binding"/>
    <property type="evidence" value="ECO:0007669"/>
    <property type="project" value="UniProtKB-KW"/>
</dbReference>
<evidence type="ECO:0000256" key="5">
    <source>
        <dbReference type="ARBA" id="ARBA00023002"/>
    </source>
</evidence>
<evidence type="ECO:0000313" key="16">
    <source>
        <dbReference type="Proteomes" id="UP000006729"/>
    </source>
</evidence>
<keyword evidence="16" id="KW-1185">Reference proteome</keyword>
<evidence type="ECO:0000259" key="13">
    <source>
        <dbReference type="SMART" id="SM00919"/>
    </source>
</evidence>
<evidence type="ECO:0000256" key="2">
    <source>
        <dbReference type="ARBA" id="ARBA00008785"/>
    </source>
</evidence>
<feature type="domain" description="Malic enzyme N-terminal" evidence="14">
    <location>
        <begin position="116"/>
        <end position="297"/>
    </location>
</feature>
<dbReference type="GO" id="GO:0051287">
    <property type="term" value="F:NAD binding"/>
    <property type="evidence" value="ECO:0007669"/>
    <property type="project" value="InterPro"/>
</dbReference>
<dbReference type="SMART" id="SM00919">
    <property type="entry name" value="Malic_M"/>
    <property type="match status" value="1"/>
</dbReference>
<evidence type="ECO:0000259" key="14">
    <source>
        <dbReference type="SMART" id="SM01274"/>
    </source>
</evidence>
<feature type="binding site" evidence="9">
    <location>
        <position position="192"/>
    </location>
    <ligand>
        <name>(S)-malate</name>
        <dbReference type="ChEBI" id="CHEBI:15589"/>
    </ligand>
</feature>
<dbReference type="InterPro" id="IPR012301">
    <property type="entry name" value="Malic_N_dom"/>
</dbReference>
<reference evidence="15 16" key="1">
    <citation type="journal article" date="2006" name="Science">
        <title>The genome of black cottonwood, Populus trichocarpa (Torr. &amp; Gray).</title>
        <authorList>
            <person name="Tuskan G.A."/>
            <person name="Difazio S."/>
            <person name="Jansson S."/>
            <person name="Bohlmann J."/>
            <person name="Grigoriev I."/>
            <person name="Hellsten U."/>
            <person name="Putnam N."/>
            <person name="Ralph S."/>
            <person name="Rombauts S."/>
            <person name="Salamov A."/>
            <person name="Schein J."/>
            <person name="Sterck L."/>
            <person name="Aerts A."/>
            <person name="Bhalerao R.R."/>
            <person name="Bhalerao R.P."/>
            <person name="Blaudez D."/>
            <person name="Boerjan W."/>
            <person name="Brun A."/>
            <person name="Brunner A."/>
            <person name="Busov V."/>
            <person name="Campbell M."/>
            <person name="Carlson J."/>
            <person name="Chalot M."/>
            <person name="Chapman J."/>
            <person name="Chen G.L."/>
            <person name="Cooper D."/>
            <person name="Coutinho P.M."/>
            <person name="Couturier J."/>
            <person name="Covert S."/>
            <person name="Cronk Q."/>
            <person name="Cunningham R."/>
            <person name="Davis J."/>
            <person name="Degroeve S."/>
            <person name="Dejardin A."/>
            <person name="Depamphilis C."/>
            <person name="Detter J."/>
            <person name="Dirks B."/>
            <person name="Dubchak I."/>
            <person name="Duplessis S."/>
            <person name="Ehlting J."/>
            <person name="Ellis B."/>
            <person name="Gendler K."/>
            <person name="Goodstein D."/>
            <person name="Gribskov M."/>
            <person name="Grimwood J."/>
            <person name="Groover A."/>
            <person name="Gunter L."/>
            <person name="Hamberger B."/>
            <person name="Heinze B."/>
            <person name="Helariutta Y."/>
            <person name="Henrissat B."/>
            <person name="Holligan D."/>
            <person name="Holt R."/>
            <person name="Huang W."/>
            <person name="Islam-Faridi N."/>
            <person name="Jones S."/>
            <person name="Jones-Rhoades M."/>
            <person name="Jorgensen R."/>
            <person name="Joshi C."/>
            <person name="Kangasjarvi J."/>
            <person name="Karlsson J."/>
            <person name="Kelleher C."/>
            <person name="Kirkpatrick R."/>
            <person name="Kirst M."/>
            <person name="Kohler A."/>
            <person name="Kalluri U."/>
            <person name="Larimer F."/>
            <person name="Leebens-Mack J."/>
            <person name="Leple J.C."/>
            <person name="Locascio P."/>
            <person name="Lou Y."/>
            <person name="Lucas S."/>
            <person name="Martin F."/>
            <person name="Montanini B."/>
            <person name="Napoli C."/>
            <person name="Nelson D.R."/>
            <person name="Nelson C."/>
            <person name="Nieminen K."/>
            <person name="Nilsson O."/>
            <person name="Pereda V."/>
            <person name="Peter G."/>
            <person name="Philippe R."/>
            <person name="Pilate G."/>
            <person name="Poliakov A."/>
            <person name="Razumovskaya J."/>
            <person name="Richardson P."/>
            <person name="Rinaldi C."/>
            <person name="Ritland K."/>
            <person name="Rouze P."/>
            <person name="Ryaboy D."/>
            <person name="Schmutz J."/>
            <person name="Schrader J."/>
            <person name="Segerman B."/>
            <person name="Shin H."/>
            <person name="Siddiqui A."/>
            <person name="Sterky F."/>
            <person name="Terry A."/>
            <person name="Tsai C.J."/>
            <person name="Uberbacher E."/>
            <person name="Unneberg P."/>
            <person name="Vahala J."/>
            <person name="Wall K."/>
            <person name="Wessler S."/>
            <person name="Yang G."/>
            <person name="Yin T."/>
            <person name="Douglas C."/>
            <person name="Marra M."/>
            <person name="Sandberg G."/>
            <person name="Van de Peer Y."/>
            <person name="Rokhsar D."/>
        </authorList>
    </citation>
    <scope>NUCLEOTIDE SEQUENCE [LARGE SCALE GENOMIC DNA]</scope>
    <source>
        <strain evidence="16">cv. Nisqually</strain>
    </source>
</reference>
<dbReference type="ExpressionAtlas" id="B9ILT5">
    <property type="expression patterns" value="baseline and differential"/>
</dbReference>
<feature type="active site" description="Proton acceptor" evidence="8">
    <location>
        <position position="210"/>
    </location>
</feature>
<dbReference type="InterPro" id="IPR015884">
    <property type="entry name" value="Malic_enzyme_CS"/>
</dbReference>
<dbReference type="Gene3D" id="3.40.50.10380">
    <property type="entry name" value="Malic enzyme, N-terminal domain"/>
    <property type="match status" value="1"/>
</dbReference>
<dbReference type="InterPro" id="IPR012302">
    <property type="entry name" value="Malic_NAD-bd"/>
</dbReference>
<evidence type="ECO:0000256" key="10">
    <source>
        <dbReference type="PIRSR" id="PIRSR000106-3"/>
    </source>
</evidence>
<dbReference type="SUPFAM" id="SSF53223">
    <property type="entry name" value="Aminoacid dehydrogenase-like, N-terminal domain"/>
    <property type="match status" value="1"/>
</dbReference>
<dbReference type="PROSITE" id="PS00331">
    <property type="entry name" value="MALIC_ENZYMES"/>
    <property type="match status" value="1"/>
</dbReference>
<feature type="binding site" evidence="9">
    <location>
        <position position="491"/>
    </location>
    <ligand>
        <name>(S)-malate</name>
        <dbReference type="ChEBI" id="CHEBI:15589"/>
    </ligand>
</feature>
<feature type="binding site" evidence="10">
    <location>
        <position position="283"/>
    </location>
    <ligand>
        <name>a divalent metal cation</name>
        <dbReference type="ChEBI" id="CHEBI:60240"/>
    </ligand>
</feature>
<dbReference type="PANTHER" id="PTHR23406:SF89">
    <property type="entry name" value="NADP-DEPENDENT MALIC ENZYME 1"/>
    <property type="match status" value="1"/>
</dbReference>
<feature type="binding site" evidence="9">
    <location>
        <position position="447"/>
    </location>
    <ligand>
        <name>(S)-malate</name>
        <dbReference type="ChEBI" id="CHEBI:15589"/>
    </ligand>
</feature>
<feature type="domain" description="Malic enzyme NAD-binding" evidence="13">
    <location>
        <begin position="307"/>
        <end position="560"/>
    </location>
</feature>
<dbReference type="InterPro" id="IPR037062">
    <property type="entry name" value="Malic_N_dom_sf"/>
</dbReference>
<dbReference type="InterPro" id="IPR001891">
    <property type="entry name" value="Malic_OxRdtase"/>
</dbReference>
<dbReference type="PRINTS" id="PR00072">
    <property type="entry name" value="MALOXRDTASE"/>
</dbReference>
<dbReference type="OMA" id="EMFIRQN"/>
<dbReference type="Gramene" id="Potri.018G086700.1.v4.1">
    <property type="protein sequence ID" value="Potri.018G086700.1.v4.1"/>
    <property type="gene ID" value="Potri.018G086700.v4.1"/>
</dbReference>
<name>B9ILT5_POPTR</name>
<comment type="cofactor">
    <cofactor evidence="1">
        <name>Mn(2+)</name>
        <dbReference type="ChEBI" id="CHEBI:29035"/>
    </cofactor>
</comment>
<dbReference type="SMR" id="B9ILT5"/>
<keyword evidence="3 10" id="KW-0479">Metal-binding</keyword>
<feature type="binding site" evidence="10">
    <location>
        <position position="282"/>
    </location>
    <ligand>
        <name>a divalent metal cation</name>
        <dbReference type="ChEBI" id="CHEBI:60240"/>
    </ligand>
</feature>
<dbReference type="PANTHER" id="PTHR23406">
    <property type="entry name" value="MALIC ENZYME-RELATED"/>
    <property type="match status" value="1"/>
</dbReference>
<feature type="compositionally biased region" description="Basic and acidic residues" evidence="12">
    <location>
        <begin position="1"/>
        <end position="10"/>
    </location>
</feature>
<comment type="cofactor">
    <cofactor evidence="10">
        <name>Mg(2+)</name>
        <dbReference type="ChEBI" id="CHEBI:18420"/>
    </cofactor>
    <cofactor evidence="10">
        <name>Mn(2+)</name>
        <dbReference type="ChEBI" id="CHEBI:29035"/>
    </cofactor>
    <text evidence="10">Divalent metal cations. Prefers magnesium or manganese.</text>
</comment>
<comment type="catalytic activity">
    <reaction evidence="6">
        <text>(S)-malate + NADP(+) = pyruvate + CO2 + NADPH</text>
        <dbReference type="Rhea" id="RHEA:18253"/>
        <dbReference type="ChEBI" id="CHEBI:15361"/>
        <dbReference type="ChEBI" id="CHEBI:15589"/>
        <dbReference type="ChEBI" id="CHEBI:16526"/>
        <dbReference type="ChEBI" id="CHEBI:57783"/>
        <dbReference type="ChEBI" id="CHEBI:58349"/>
        <dbReference type="EC" id="1.1.1.40"/>
    </reaction>
</comment>
<comment type="similarity">
    <text evidence="2 11">Belongs to the malic enzymes family.</text>
</comment>
<dbReference type="FunFam" id="3.40.50.10380:FF:000002">
    <property type="entry name" value="Malic enzyme"/>
    <property type="match status" value="1"/>
</dbReference>
<dbReference type="Proteomes" id="UP000006729">
    <property type="component" value="Chromosome 18"/>
</dbReference>
<dbReference type="EMBL" id="CM009307">
    <property type="protein sequence ID" value="PNS93422.1"/>
    <property type="molecule type" value="Genomic_DNA"/>
</dbReference>
<organism evidence="15 16">
    <name type="scientific">Populus trichocarpa</name>
    <name type="common">Western balsam poplar</name>
    <name type="synonym">Populus balsamifera subsp. trichocarpa</name>
    <dbReference type="NCBI Taxonomy" id="3694"/>
    <lineage>
        <taxon>Eukaryota</taxon>
        <taxon>Viridiplantae</taxon>
        <taxon>Streptophyta</taxon>
        <taxon>Embryophyta</taxon>
        <taxon>Tracheophyta</taxon>
        <taxon>Spermatophyta</taxon>
        <taxon>Magnoliopsida</taxon>
        <taxon>eudicotyledons</taxon>
        <taxon>Gunneridae</taxon>
        <taxon>Pentapetalae</taxon>
        <taxon>rosids</taxon>
        <taxon>fabids</taxon>
        <taxon>Malpighiales</taxon>
        <taxon>Salicaceae</taxon>
        <taxon>Saliceae</taxon>
        <taxon>Populus</taxon>
    </lineage>
</organism>
<evidence type="ECO:0000256" key="4">
    <source>
        <dbReference type="ARBA" id="ARBA00022857"/>
    </source>
</evidence>
<dbReference type="FunFam" id="3.40.50.720:FF:000067">
    <property type="entry name" value="Malic enzyme"/>
    <property type="match status" value="1"/>
</dbReference>
<dbReference type="PIRSF" id="PIRSF000106">
    <property type="entry name" value="ME"/>
    <property type="match status" value="1"/>
</dbReference>
<feature type="binding site" evidence="10">
    <location>
        <position position="306"/>
    </location>
    <ligand>
        <name>a divalent metal cation</name>
        <dbReference type="ChEBI" id="CHEBI:60240"/>
    </ligand>
</feature>
<dbReference type="InParanoid" id="B9ILT5"/>
<dbReference type="HOGENOM" id="CLU_011405_5_1_1"/>
<dbReference type="GO" id="GO:0006108">
    <property type="term" value="P:malate metabolic process"/>
    <property type="evidence" value="ECO:0000318"/>
    <property type="project" value="GO_Central"/>
</dbReference>
<keyword evidence="5 11" id="KW-0560">Oxidoreductase</keyword>
<dbReference type="STRING" id="3694.B9ILT5"/>
<dbReference type="NCBIfam" id="NF010052">
    <property type="entry name" value="PRK13529.1"/>
    <property type="match status" value="1"/>
</dbReference>
<dbReference type="InterPro" id="IPR036291">
    <property type="entry name" value="NAD(P)-bd_dom_sf"/>
</dbReference>
<comment type="catalytic activity">
    <reaction evidence="7">
        <text>oxaloacetate + H(+) = pyruvate + CO2</text>
        <dbReference type="Rhea" id="RHEA:15641"/>
        <dbReference type="ChEBI" id="CHEBI:15361"/>
        <dbReference type="ChEBI" id="CHEBI:15378"/>
        <dbReference type="ChEBI" id="CHEBI:16452"/>
        <dbReference type="ChEBI" id="CHEBI:16526"/>
        <dbReference type="EC" id="1.1.1.40"/>
    </reaction>
</comment>
<evidence type="ECO:0000256" key="11">
    <source>
        <dbReference type="RuleBase" id="RU003426"/>
    </source>
</evidence>
<sequence length="591" mass="65147">MESTLKEMRDGASVLDMDPKSTVGGGVEDVYGEDRATEDQLVTPWTISVASGFTLLRDPQHNKGLAFTEKERDAHYLRGLLPPATISQQLQEKKLMNTIRQYQLPLQKYTAMMELEERNERLFYKLLIDNVEELLPVVYTPTVGEACQKYGSIFKRPQGLYISLKEKGKVLDVLKNWPQKSIQVIVVTDGERILGLGDLGCQGMGIPVGKLSLYTALGGVRPSACLPVTIDVGTNNEQLLKDEFYIGLRQKRATGQEYSELLHEFMTAVKQNYGEKVLIQFEDFANHNAFDLLAKYGTTHLVFNDDIQGTAAVVLAGLISALKLLGGSLADHTFLFLGAGEAGTGIAELIALEMSRRSKTPLEETRKKIWLTDSKGLIVSSRKESLQHFKKPWAHEHEPVKGLLEVVKAIKPTVLIGTSGVGKTFTKEVIEAMASFNEKPLILALSNPTSQSECTAEEAYTWTKGKAIFASGSPFDPVEYEGKVFVPGQSNNAYIFPGLGLGLVISGAIRVHDDMLLAAAEALAGQIKEEYLAKGLIYPPLSNIRKISVQIAANVAAKAYELGLATRLPRPENLVKHAESCMYSPAYRYYR</sequence>
<evidence type="ECO:0000256" key="9">
    <source>
        <dbReference type="PIRSR" id="PIRSR000106-2"/>
    </source>
</evidence>
<evidence type="ECO:0000256" key="12">
    <source>
        <dbReference type="SAM" id="MobiDB-lite"/>
    </source>
</evidence>
<dbReference type="KEGG" id="pop:7461559"/>
<dbReference type="SMART" id="SM01274">
    <property type="entry name" value="malic"/>
    <property type="match status" value="1"/>
</dbReference>
<dbReference type="Pfam" id="PF03949">
    <property type="entry name" value="Malic_M"/>
    <property type="match status" value="1"/>
</dbReference>
<evidence type="ECO:0000256" key="3">
    <source>
        <dbReference type="ARBA" id="ARBA00022723"/>
    </source>
</evidence>
<keyword evidence="4" id="KW-0521">NADP</keyword>
<dbReference type="Gene3D" id="3.40.50.720">
    <property type="entry name" value="NAD(P)-binding Rossmann-like Domain"/>
    <property type="match status" value="1"/>
</dbReference>
<feature type="active site" description="Proton donor" evidence="8">
    <location>
        <position position="139"/>
    </location>
</feature>
<evidence type="ECO:0000256" key="1">
    <source>
        <dbReference type="ARBA" id="ARBA00001936"/>
    </source>
</evidence>
<evidence type="ECO:0000256" key="8">
    <source>
        <dbReference type="PIRSR" id="PIRSR000106-1"/>
    </source>
</evidence>
<evidence type="ECO:0000313" key="15">
    <source>
        <dbReference type="EMBL" id="PNS93422.1"/>
    </source>
</evidence>
<gene>
    <name evidence="15" type="ORF">POPTR_018G086700</name>
</gene>
<proteinExistence type="inferred from homology"/>